<dbReference type="AlphaFoldDB" id="A0A8J6I2L8"/>
<reference evidence="1" key="1">
    <citation type="submission" date="2020-06" db="EMBL/GenBank/DDBJ databases">
        <title>Novel chitinolytic bacterium.</title>
        <authorList>
            <person name="Ungkulpasvich U."/>
            <person name="Kosugi A."/>
            <person name="Uke A."/>
        </authorList>
    </citation>
    <scope>NUCLEOTIDE SEQUENCE</scope>
    <source>
        <strain evidence="1">UUS1-1</strain>
    </source>
</reference>
<sequence>MSTFVPFLFLFLFGFLPVSFHLHYHCRGKDDHFVLELRLSKLYIFRYEIPSMVWEGTAGLNQKILTAAEGFGFEENRTQEKRMGIDAYLANLLEIGRALKKYGLGGTFFYFFLPEKYRRWVTVEERFERKGRFNRFVWRTVLGGAEPAVLGPTTGLCWGAKGVIVGFLANEYRFKKPPRIMVVPNFREKNWETMLDCIFEIKLGHIIVAGIKNYLSQLGGGKNHAGTPD</sequence>
<name>A0A8J6I2L8_9FIRM</name>
<dbReference type="EMBL" id="JAAKDE010000023">
    <property type="protein sequence ID" value="MBA2133823.1"/>
    <property type="molecule type" value="Genomic_DNA"/>
</dbReference>
<dbReference type="Proteomes" id="UP000657177">
    <property type="component" value="Unassembled WGS sequence"/>
</dbReference>
<gene>
    <name evidence="1" type="ORF">G5B42_09795</name>
</gene>
<evidence type="ECO:0000313" key="1">
    <source>
        <dbReference type="EMBL" id="MBA2133823.1"/>
    </source>
</evidence>
<protein>
    <submittedName>
        <fullName evidence="1">DUF2953 domain-containing protein</fullName>
    </submittedName>
</protein>
<accession>A0A8J6I2L8</accession>
<keyword evidence="2" id="KW-1185">Reference proteome</keyword>
<evidence type="ECO:0000313" key="2">
    <source>
        <dbReference type="Proteomes" id="UP000657177"/>
    </source>
</evidence>
<comment type="caution">
    <text evidence="1">The sequence shown here is derived from an EMBL/GenBank/DDBJ whole genome shotgun (WGS) entry which is preliminary data.</text>
</comment>
<proteinExistence type="predicted"/>
<dbReference type="InterPro" id="IPR021338">
    <property type="entry name" value="DUF2953"/>
</dbReference>
<dbReference type="Pfam" id="PF11167">
    <property type="entry name" value="DUF2953"/>
    <property type="match status" value="1"/>
</dbReference>
<organism evidence="1 2">
    <name type="scientific">Capillibacterium thermochitinicola</name>
    <dbReference type="NCBI Taxonomy" id="2699427"/>
    <lineage>
        <taxon>Bacteria</taxon>
        <taxon>Bacillati</taxon>
        <taxon>Bacillota</taxon>
        <taxon>Capillibacterium</taxon>
    </lineage>
</organism>